<dbReference type="InterPro" id="IPR000073">
    <property type="entry name" value="AB_hydrolase_1"/>
</dbReference>
<reference evidence="5" key="1">
    <citation type="journal article" date="2019" name="Int. J. Syst. Evol. Microbiol.">
        <title>The Global Catalogue of Microorganisms (GCM) 10K type strain sequencing project: providing services to taxonomists for standard genome sequencing and annotation.</title>
        <authorList>
            <consortium name="The Broad Institute Genomics Platform"/>
            <consortium name="The Broad Institute Genome Sequencing Center for Infectious Disease"/>
            <person name="Wu L."/>
            <person name="Ma J."/>
        </authorList>
    </citation>
    <scope>NUCLEOTIDE SEQUENCE [LARGE SCALE GENOMIC DNA]</scope>
    <source>
        <strain evidence="5">JCM 14924</strain>
    </source>
</reference>
<dbReference type="Proteomes" id="UP001501391">
    <property type="component" value="Unassembled WGS sequence"/>
</dbReference>
<keyword evidence="5" id="KW-1185">Reference proteome</keyword>
<feature type="region of interest" description="Disordered" evidence="2">
    <location>
        <begin position="1"/>
        <end position="26"/>
    </location>
</feature>
<dbReference type="PANTHER" id="PTHR43798">
    <property type="entry name" value="MONOACYLGLYCEROL LIPASE"/>
    <property type="match status" value="1"/>
</dbReference>
<dbReference type="InterPro" id="IPR029058">
    <property type="entry name" value="AB_hydrolase_fold"/>
</dbReference>
<proteinExistence type="predicted"/>
<accession>A0ABP5NLD3</accession>
<dbReference type="SUPFAM" id="SSF53474">
    <property type="entry name" value="alpha/beta-Hydrolases"/>
    <property type="match status" value="1"/>
</dbReference>
<dbReference type="PANTHER" id="PTHR43798:SF31">
    <property type="entry name" value="AB HYDROLASE SUPERFAMILY PROTEIN YCLE"/>
    <property type="match status" value="1"/>
</dbReference>
<dbReference type="Pfam" id="PF12697">
    <property type="entry name" value="Abhydrolase_6"/>
    <property type="match status" value="1"/>
</dbReference>
<evidence type="ECO:0000256" key="2">
    <source>
        <dbReference type="SAM" id="MobiDB-lite"/>
    </source>
</evidence>
<sequence length="272" mass="28958">MTTRTAVASRTAPEVPAHTRRGTGEPVLLITGSGGSARSWDAYQVPALVRAGYQTVTFDNRGSGPGPTGPFGLDDLVEDAARLIEALGPAPCRVVGLSLGAIVAQELALRRPELVRQAVFMATRGRTDAMRRAMVTAEIEQSRGAPSVSDAHRGVLRAMQNLSQSTLADDSRAQDWIALMEGPLDTGDGYRYQLESTLIPDRLRDYAGITVPCAVIAFGDDLVTPPHLGREVADAVEGCRYVEIAHCGHYGHLEDPGAVNDALTAFFAGHPD</sequence>
<dbReference type="Gene3D" id="3.40.50.1820">
    <property type="entry name" value="alpha/beta hydrolase"/>
    <property type="match status" value="1"/>
</dbReference>
<gene>
    <name evidence="4" type="ORF">GCM10009787_50990</name>
</gene>
<feature type="domain" description="AB hydrolase-1" evidence="3">
    <location>
        <begin position="27"/>
        <end position="262"/>
    </location>
</feature>
<comment type="caution">
    <text evidence="4">The sequence shown here is derived from an EMBL/GenBank/DDBJ whole genome shotgun (WGS) entry which is preliminary data.</text>
</comment>
<evidence type="ECO:0000256" key="1">
    <source>
        <dbReference type="ARBA" id="ARBA00022801"/>
    </source>
</evidence>
<keyword evidence="1 4" id="KW-0378">Hydrolase</keyword>
<dbReference type="RefSeq" id="WP_346163652.1">
    <property type="nucleotide sequence ID" value="NZ_BAAAOQ010000017.1"/>
</dbReference>
<protein>
    <submittedName>
        <fullName evidence="4">Alpha/beta fold hydrolase</fullName>
    </submittedName>
</protein>
<dbReference type="InterPro" id="IPR050266">
    <property type="entry name" value="AB_hydrolase_sf"/>
</dbReference>
<name>A0ABP5NLD3_9ACTN</name>
<dbReference type="EMBL" id="BAAAOQ010000017">
    <property type="protein sequence ID" value="GAA2200370.1"/>
    <property type="molecule type" value="Genomic_DNA"/>
</dbReference>
<evidence type="ECO:0000313" key="5">
    <source>
        <dbReference type="Proteomes" id="UP001501391"/>
    </source>
</evidence>
<evidence type="ECO:0000259" key="3">
    <source>
        <dbReference type="Pfam" id="PF12697"/>
    </source>
</evidence>
<dbReference type="GO" id="GO:0016787">
    <property type="term" value="F:hydrolase activity"/>
    <property type="evidence" value="ECO:0007669"/>
    <property type="project" value="UniProtKB-KW"/>
</dbReference>
<organism evidence="4 5">
    <name type="scientific">Streptomyces bangladeshensis</name>
    <dbReference type="NCBI Taxonomy" id="295352"/>
    <lineage>
        <taxon>Bacteria</taxon>
        <taxon>Bacillati</taxon>
        <taxon>Actinomycetota</taxon>
        <taxon>Actinomycetes</taxon>
        <taxon>Kitasatosporales</taxon>
        <taxon>Streptomycetaceae</taxon>
        <taxon>Streptomyces</taxon>
    </lineage>
</organism>
<evidence type="ECO:0000313" key="4">
    <source>
        <dbReference type="EMBL" id="GAA2200370.1"/>
    </source>
</evidence>